<organism evidence="10 11">
    <name type="scientific">Rozella allomycis (strain CSF55)</name>
    <dbReference type="NCBI Taxonomy" id="988480"/>
    <lineage>
        <taxon>Eukaryota</taxon>
        <taxon>Fungi</taxon>
        <taxon>Fungi incertae sedis</taxon>
        <taxon>Cryptomycota</taxon>
        <taxon>Cryptomycota incertae sedis</taxon>
        <taxon>Rozella</taxon>
    </lineage>
</organism>
<keyword evidence="6 8" id="KW-0648">Protein biosynthesis</keyword>
<dbReference type="GO" id="GO:0004825">
    <property type="term" value="F:methionine-tRNA ligase activity"/>
    <property type="evidence" value="ECO:0007669"/>
    <property type="project" value="UniProtKB-EC"/>
</dbReference>
<dbReference type="GO" id="GO:0006431">
    <property type="term" value="P:methionyl-tRNA aminoacylation"/>
    <property type="evidence" value="ECO:0007669"/>
    <property type="project" value="InterPro"/>
</dbReference>
<sequence length="496" mass="57597">MKSFISTPIFYVNAEPHIGHAYSLILADTITRVRNLCGAEKTLLVTGTDEHGQKIMQASLSRKMTPKELCDQQSGHFHRLANIVTHNNVFDFIRTTEPRHKESVLHFWGSHKGWYCTEDEAFYTNVKEVTIDNERVMVSEETGRRVHMIEEPNYRFRLSKYLPAIFDWIKSSQAPLDPAVYTSEILHTIESLENEDLSVSRCKSRVPWGIEVPGDPDQTIYVWLDALINYLTVSGYPNEERLHWPPTHVIGKDISKFHCIYWPAFLLSAGLSLPKKIIIHSHWTINGRKMSKSDGNVINPFNVIDAFGVDALRYFLLKEGYLRRDSDIDISANSISATYKSDLMSYYGNMFSRIFKTPFVEEFPALIEPITENDKELYEEIERWLLDAYNECKFSQGVLIIMEMLAKVNTYFTDMKPWELKQEKRISHLNRVMYLTFESFRIISLLFQPLIPNAASKVLDHMGILDRKLTPENLRIGYDYRNSNVKSLKENLFPKK</sequence>
<dbReference type="InterPro" id="IPR023457">
    <property type="entry name" value="Met-tRNA_synth_2"/>
</dbReference>
<dbReference type="Gene3D" id="2.170.220.10">
    <property type="match status" value="1"/>
</dbReference>
<gene>
    <name evidence="10" type="ORF">ROZALSC1DRAFT_28016</name>
</gene>
<dbReference type="SUPFAM" id="SSF47323">
    <property type="entry name" value="Anticodon-binding domain of a subclass of class I aminoacyl-tRNA synthetases"/>
    <property type="match status" value="1"/>
</dbReference>
<keyword evidence="7 8" id="KW-0030">Aminoacyl-tRNA synthetase</keyword>
<dbReference type="PANTHER" id="PTHR43326">
    <property type="entry name" value="METHIONYL-TRNA SYNTHETASE"/>
    <property type="match status" value="1"/>
</dbReference>
<comment type="similarity">
    <text evidence="1 8">Belongs to the class-I aminoacyl-tRNA synthetase family.</text>
</comment>
<evidence type="ECO:0000256" key="1">
    <source>
        <dbReference type="ARBA" id="ARBA00005594"/>
    </source>
</evidence>
<evidence type="ECO:0000256" key="4">
    <source>
        <dbReference type="ARBA" id="ARBA00022741"/>
    </source>
</evidence>
<evidence type="ECO:0000313" key="10">
    <source>
        <dbReference type="EMBL" id="RKP20498.1"/>
    </source>
</evidence>
<dbReference type="InterPro" id="IPR014729">
    <property type="entry name" value="Rossmann-like_a/b/a_fold"/>
</dbReference>
<dbReference type="AlphaFoldDB" id="A0A4P9YLW0"/>
<keyword evidence="4 8" id="KW-0547">Nucleotide-binding</keyword>
<keyword evidence="3 8" id="KW-0436">Ligase</keyword>
<dbReference type="InterPro" id="IPR009080">
    <property type="entry name" value="tRNAsynth_Ia_anticodon-bd"/>
</dbReference>
<evidence type="ECO:0000259" key="9">
    <source>
        <dbReference type="Pfam" id="PF09334"/>
    </source>
</evidence>
<evidence type="ECO:0000313" key="11">
    <source>
        <dbReference type="Proteomes" id="UP000281549"/>
    </source>
</evidence>
<name>A0A4P9YLW0_ROZAC</name>
<dbReference type="InterPro" id="IPR033911">
    <property type="entry name" value="MetRS_core"/>
</dbReference>
<evidence type="ECO:0000256" key="3">
    <source>
        <dbReference type="ARBA" id="ARBA00022598"/>
    </source>
</evidence>
<accession>A0A4P9YLW0</accession>
<feature type="domain" description="Methionyl/Leucyl tRNA synthetase" evidence="9">
    <location>
        <begin position="4"/>
        <end position="354"/>
    </location>
</feature>
<dbReference type="EC" id="6.1.1.10" evidence="2"/>
<dbReference type="NCBIfam" id="TIGR00398">
    <property type="entry name" value="metG"/>
    <property type="match status" value="1"/>
</dbReference>
<dbReference type="Gene3D" id="3.40.50.620">
    <property type="entry name" value="HUPs"/>
    <property type="match status" value="1"/>
</dbReference>
<dbReference type="Pfam" id="PF09334">
    <property type="entry name" value="tRNA-synt_1g"/>
    <property type="match status" value="1"/>
</dbReference>
<dbReference type="SUPFAM" id="SSF52374">
    <property type="entry name" value="Nucleotidylyl transferase"/>
    <property type="match status" value="1"/>
</dbReference>
<dbReference type="CDD" id="cd00814">
    <property type="entry name" value="MetRS_core"/>
    <property type="match status" value="1"/>
</dbReference>
<dbReference type="GO" id="GO:0005524">
    <property type="term" value="F:ATP binding"/>
    <property type="evidence" value="ECO:0007669"/>
    <property type="project" value="UniProtKB-KW"/>
</dbReference>
<dbReference type="PRINTS" id="PR01041">
    <property type="entry name" value="TRNASYNTHMET"/>
</dbReference>
<evidence type="ECO:0000256" key="5">
    <source>
        <dbReference type="ARBA" id="ARBA00022840"/>
    </source>
</evidence>
<evidence type="ECO:0000256" key="6">
    <source>
        <dbReference type="ARBA" id="ARBA00022917"/>
    </source>
</evidence>
<dbReference type="Proteomes" id="UP000281549">
    <property type="component" value="Unassembled WGS sequence"/>
</dbReference>
<evidence type="ECO:0000256" key="2">
    <source>
        <dbReference type="ARBA" id="ARBA00012838"/>
    </source>
</evidence>
<dbReference type="PANTHER" id="PTHR43326:SF1">
    <property type="entry name" value="METHIONINE--TRNA LIGASE, MITOCHONDRIAL"/>
    <property type="match status" value="1"/>
</dbReference>
<evidence type="ECO:0000256" key="7">
    <source>
        <dbReference type="ARBA" id="ARBA00023146"/>
    </source>
</evidence>
<reference evidence="11" key="1">
    <citation type="journal article" date="2018" name="Nat. Microbiol.">
        <title>Leveraging single-cell genomics to expand the fungal tree of life.</title>
        <authorList>
            <person name="Ahrendt S.R."/>
            <person name="Quandt C.A."/>
            <person name="Ciobanu D."/>
            <person name="Clum A."/>
            <person name="Salamov A."/>
            <person name="Andreopoulos B."/>
            <person name="Cheng J.F."/>
            <person name="Woyke T."/>
            <person name="Pelin A."/>
            <person name="Henrissat B."/>
            <person name="Reynolds N.K."/>
            <person name="Benny G.L."/>
            <person name="Smith M.E."/>
            <person name="James T.Y."/>
            <person name="Grigoriev I.V."/>
        </authorList>
    </citation>
    <scope>NUCLEOTIDE SEQUENCE [LARGE SCALE GENOMIC DNA]</scope>
    <source>
        <strain evidence="11">CSF55</strain>
    </source>
</reference>
<dbReference type="InterPro" id="IPR015413">
    <property type="entry name" value="Methionyl/Leucyl_tRNA_Synth"/>
</dbReference>
<evidence type="ECO:0000256" key="8">
    <source>
        <dbReference type="RuleBase" id="RU363039"/>
    </source>
</evidence>
<dbReference type="Gene3D" id="1.10.730.10">
    <property type="entry name" value="Isoleucyl-tRNA Synthetase, Domain 1"/>
    <property type="match status" value="1"/>
</dbReference>
<protein>
    <recommendedName>
        <fullName evidence="2">methionine--tRNA ligase</fullName>
        <ecNumber evidence="2">6.1.1.10</ecNumber>
    </recommendedName>
</protein>
<proteinExistence type="inferred from homology"/>
<dbReference type="EMBL" id="ML005055">
    <property type="protein sequence ID" value="RKP20498.1"/>
    <property type="molecule type" value="Genomic_DNA"/>
</dbReference>
<dbReference type="InterPro" id="IPR014758">
    <property type="entry name" value="Met-tRNA_synth"/>
</dbReference>
<keyword evidence="5 8" id="KW-0067">ATP-binding</keyword>